<feature type="region of interest" description="Disordered" evidence="1">
    <location>
        <begin position="85"/>
        <end position="142"/>
    </location>
</feature>
<evidence type="ECO:0000313" key="3">
    <source>
        <dbReference type="Proteomes" id="UP001190700"/>
    </source>
</evidence>
<feature type="compositionally biased region" description="Basic and acidic residues" evidence="1">
    <location>
        <begin position="125"/>
        <end position="142"/>
    </location>
</feature>
<sequence>MRPSATVPDGAGESEGPGRKGLRVRPTRPGIERMHRDLCLNQRRADAVLLETDPTRRLLITATPVERLRVLMTQSCGEEHLVKRAVSREETPERGSGSGRGAASCRGDVAGRKASVTQTDTGNVDDLRRIDKAPTDDDKAYK</sequence>
<dbReference type="AlphaFoldDB" id="A0AAE0G095"/>
<proteinExistence type="predicted"/>
<name>A0AAE0G095_9CHLO</name>
<protein>
    <submittedName>
        <fullName evidence="2">Uncharacterized protein</fullName>
    </submittedName>
</protein>
<dbReference type="EMBL" id="LGRX02011223">
    <property type="protein sequence ID" value="KAK3269124.1"/>
    <property type="molecule type" value="Genomic_DNA"/>
</dbReference>
<comment type="caution">
    <text evidence="2">The sequence shown here is derived from an EMBL/GenBank/DDBJ whole genome shotgun (WGS) entry which is preliminary data.</text>
</comment>
<organism evidence="2 3">
    <name type="scientific">Cymbomonas tetramitiformis</name>
    <dbReference type="NCBI Taxonomy" id="36881"/>
    <lineage>
        <taxon>Eukaryota</taxon>
        <taxon>Viridiplantae</taxon>
        <taxon>Chlorophyta</taxon>
        <taxon>Pyramimonadophyceae</taxon>
        <taxon>Pyramimonadales</taxon>
        <taxon>Pyramimonadaceae</taxon>
        <taxon>Cymbomonas</taxon>
    </lineage>
</organism>
<evidence type="ECO:0000256" key="1">
    <source>
        <dbReference type="SAM" id="MobiDB-lite"/>
    </source>
</evidence>
<gene>
    <name evidence="2" type="ORF">CYMTET_22413</name>
</gene>
<accession>A0AAE0G095</accession>
<evidence type="ECO:0000313" key="2">
    <source>
        <dbReference type="EMBL" id="KAK3269124.1"/>
    </source>
</evidence>
<reference evidence="2 3" key="1">
    <citation type="journal article" date="2015" name="Genome Biol. Evol.">
        <title>Comparative Genomics of a Bacterivorous Green Alga Reveals Evolutionary Causalities and Consequences of Phago-Mixotrophic Mode of Nutrition.</title>
        <authorList>
            <person name="Burns J.A."/>
            <person name="Paasch A."/>
            <person name="Narechania A."/>
            <person name="Kim E."/>
        </authorList>
    </citation>
    <scope>NUCLEOTIDE SEQUENCE [LARGE SCALE GENOMIC DNA]</scope>
    <source>
        <strain evidence="2 3">PLY_AMNH</strain>
    </source>
</reference>
<dbReference type="Proteomes" id="UP001190700">
    <property type="component" value="Unassembled WGS sequence"/>
</dbReference>
<feature type="region of interest" description="Disordered" evidence="1">
    <location>
        <begin position="1"/>
        <end position="30"/>
    </location>
</feature>
<keyword evidence="3" id="KW-1185">Reference proteome</keyword>